<comment type="caution">
    <text evidence="5">The sequence shown here is derived from an EMBL/GenBank/DDBJ whole genome shotgun (WGS) entry which is preliminary data.</text>
</comment>
<evidence type="ECO:0000256" key="3">
    <source>
        <dbReference type="ARBA" id="ARBA00023163"/>
    </source>
</evidence>
<name>A0AAE3IN33_9BACT</name>
<evidence type="ECO:0000259" key="4">
    <source>
        <dbReference type="PROSITE" id="PS50956"/>
    </source>
</evidence>
<dbReference type="GO" id="GO:0043565">
    <property type="term" value="F:sequence-specific DNA binding"/>
    <property type="evidence" value="ECO:0007669"/>
    <property type="project" value="InterPro"/>
</dbReference>
<dbReference type="InterPro" id="IPR036388">
    <property type="entry name" value="WH-like_DNA-bd_sf"/>
</dbReference>
<dbReference type="InterPro" id="IPR019888">
    <property type="entry name" value="Tscrpt_reg_AsnC-like"/>
</dbReference>
<keyword evidence="1" id="KW-0805">Transcription regulation</keyword>
<dbReference type="Gene3D" id="3.30.70.920">
    <property type="match status" value="1"/>
</dbReference>
<dbReference type="EMBL" id="JAOTPL010000006">
    <property type="protein sequence ID" value="MCU7694133.1"/>
    <property type="molecule type" value="Genomic_DNA"/>
</dbReference>
<dbReference type="PANTHER" id="PTHR30154">
    <property type="entry name" value="LEUCINE-RESPONSIVE REGULATORY PROTEIN"/>
    <property type="match status" value="1"/>
</dbReference>
<keyword evidence="2" id="KW-0238">DNA-binding</keyword>
<dbReference type="PROSITE" id="PS00519">
    <property type="entry name" value="HTH_ASNC_1"/>
    <property type="match status" value="1"/>
</dbReference>
<dbReference type="InterPro" id="IPR019885">
    <property type="entry name" value="Tscrpt_reg_HTH_AsnC-type_CS"/>
</dbReference>
<accession>A0AAE3IN33</accession>
<dbReference type="PRINTS" id="PR00033">
    <property type="entry name" value="HTHASNC"/>
</dbReference>
<dbReference type="GO" id="GO:0006355">
    <property type="term" value="P:regulation of DNA-templated transcription"/>
    <property type="evidence" value="ECO:0007669"/>
    <property type="project" value="UniProtKB-ARBA"/>
</dbReference>
<sequence>MIHIDATDKLILKELVKNGKQSMKEISAKVNLSPTPVYDRIKKLENEGIIEKYAAIIDPEKLGFELVVYMQIKLIRHQEELFKQFAEHIMQFEEVVEVVMVSGEYDALMKLYLKDMTEYNDFVLKKISKIDIISHVISSFVLSSISGNIQAIMPR</sequence>
<organism evidence="5 6">
    <name type="scientific">Haoranjiania flava</name>
    <dbReference type="NCBI Taxonomy" id="1856322"/>
    <lineage>
        <taxon>Bacteria</taxon>
        <taxon>Pseudomonadati</taxon>
        <taxon>Bacteroidota</taxon>
        <taxon>Chitinophagia</taxon>
        <taxon>Chitinophagales</taxon>
        <taxon>Chitinophagaceae</taxon>
        <taxon>Haoranjiania</taxon>
    </lineage>
</organism>
<keyword evidence="6" id="KW-1185">Reference proteome</keyword>
<dbReference type="PROSITE" id="PS50956">
    <property type="entry name" value="HTH_ASNC_2"/>
    <property type="match status" value="1"/>
</dbReference>
<dbReference type="GO" id="GO:0005829">
    <property type="term" value="C:cytosol"/>
    <property type="evidence" value="ECO:0007669"/>
    <property type="project" value="TreeGrafter"/>
</dbReference>
<dbReference type="RefSeq" id="WP_263037618.1">
    <property type="nucleotide sequence ID" value="NZ_JAOTPL010000006.1"/>
</dbReference>
<protein>
    <submittedName>
        <fullName evidence="5">Lrp/AsnC family transcriptional regulator</fullName>
    </submittedName>
</protein>
<dbReference type="GO" id="GO:0043200">
    <property type="term" value="P:response to amino acid"/>
    <property type="evidence" value="ECO:0007669"/>
    <property type="project" value="TreeGrafter"/>
</dbReference>
<dbReference type="CDD" id="cd00090">
    <property type="entry name" value="HTH_ARSR"/>
    <property type="match status" value="1"/>
</dbReference>
<dbReference type="Proteomes" id="UP001209317">
    <property type="component" value="Unassembled WGS sequence"/>
</dbReference>
<dbReference type="AlphaFoldDB" id="A0AAE3IN33"/>
<dbReference type="InterPro" id="IPR011991">
    <property type="entry name" value="ArsR-like_HTH"/>
</dbReference>
<dbReference type="SUPFAM" id="SSF54909">
    <property type="entry name" value="Dimeric alpha+beta barrel"/>
    <property type="match status" value="1"/>
</dbReference>
<evidence type="ECO:0000313" key="5">
    <source>
        <dbReference type="EMBL" id="MCU7694133.1"/>
    </source>
</evidence>
<evidence type="ECO:0000313" key="6">
    <source>
        <dbReference type="Proteomes" id="UP001209317"/>
    </source>
</evidence>
<feature type="domain" description="HTH asnC-type" evidence="4">
    <location>
        <begin position="4"/>
        <end position="65"/>
    </location>
</feature>
<dbReference type="PANTHER" id="PTHR30154:SF34">
    <property type="entry name" value="TRANSCRIPTIONAL REGULATOR AZLB"/>
    <property type="match status" value="1"/>
</dbReference>
<dbReference type="InterPro" id="IPR036390">
    <property type="entry name" value="WH_DNA-bd_sf"/>
</dbReference>
<dbReference type="Pfam" id="PF13412">
    <property type="entry name" value="HTH_24"/>
    <property type="match status" value="1"/>
</dbReference>
<dbReference type="SMART" id="SM00344">
    <property type="entry name" value="HTH_ASNC"/>
    <property type="match status" value="1"/>
</dbReference>
<dbReference type="SUPFAM" id="SSF46785">
    <property type="entry name" value="Winged helix' DNA-binding domain"/>
    <property type="match status" value="1"/>
</dbReference>
<evidence type="ECO:0000256" key="1">
    <source>
        <dbReference type="ARBA" id="ARBA00023015"/>
    </source>
</evidence>
<dbReference type="Pfam" id="PF01037">
    <property type="entry name" value="AsnC_trans_reg"/>
    <property type="match status" value="1"/>
</dbReference>
<dbReference type="InterPro" id="IPR011008">
    <property type="entry name" value="Dimeric_a/b-barrel"/>
</dbReference>
<dbReference type="InterPro" id="IPR019887">
    <property type="entry name" value="Tscrpt_reg_AsnC/Lrp_C"/>
</dbReference>
<dbReference type="InterPro" id="IPR000485">
    <property type="entry name" value="AsnC-type_HTH_dom"/>
</dbReference>
<proteinExistence type="predicted"/>
<evidence type="ECO:0000256" key="2">
    <source>
        <dbReference type="ARBA" id="ARBA00023125"/>
    </source>
</evidence>
<dbReference type="Gene3D" id="1.10.10.10">
    <property type="entry name" value="Winged helix-like DNA-binding domain superfamily/Winged helix DNA-binding domain"/>
    <property type="match status" value="1"/>
</dbReference>
<keyword evidence="3" id="KW-0804">Transcription</keyword>
<gene>
    <name evidence="5" type="ORF">OD355_06335</name>
</gene>
<reference evidence="5" key="1">
    <citation type="submission" date="2022-10" db="EMBL/GenBank/DDBJ databases">
        <authorList>
            <person name="Kim H.S."/>
            <person name="Kim J.-S."/>
            <person name="Suh M.K."/>
            <person name="Eom M.K."/>
            <person name="Lee J.-S."/>
        </authorList>
    </citation>
    <scope>NUCLEOTIDE SEQUENCE</scope>
    <source>
        <strain evidence="5">LIP-5</strain>
    </source>
</reference>